<gene>
    <name evidence="26" type="ORF">OAUR00152_LOCUS37987</name>
</gene>
<evidence type="ECO:0000256" key="1">
    <source>
        <dbReference type="ARBA" id="ARBA00001920"/>
    </source>
</evidence>
<comment type="function">
    <text evidence="21">Bifunctional aspartate kinase and homoserine dehydrogenase that catalyzes the first and the third steps toward the synthesis of lysine, methionine and threonine from aspartate.</text>
</comment>
<evidence type="ECO:0000256" key="12">
    <source>
        <dbReference type="ARBA" id="ARBA00022741"/>
    </source>
</evidence>
<dbReference type="Gene3D" id="3.40.50.720">
    <property type="entry name" value="NAD(P)-binding Rossmann-like Domain"/>
    <property type="match status" value="1"/>
</dbReference>
<dbReference type="Gene3D" id="3.30.2130.10">
    <property type="entry name" value="VC0802-like"/>
    <property type="match status" value="1"/>
</dbReference>
<dbReference type="GO" id="GO:0005524">
    <property type="term" value="F:ATP binding"/>
    <property type="evidence" value="ECO:0007669"/>
    <property type="project" value="UniProtKB-KW"/>
</dbReference>
<dbReference type="InterPro" id="IPR002912">
    <property type="entry name" value="ACT_dom"/>
</dbReference>
<comment type="pathway">
    <text evidence="4">Amino-acid biosynthesis; L-methionine biosynthesis via de novo pathway; L-homoserine from L-aspartate: step 3/3.</text>
</comment>
<comment type="similarity">
    <text evidence="6">In the C-terminal section; belongs to the homoserine dehydrogenase family.</text>
</comment>
<dbReference type="Gene3D" id="3.30.360.10">
    <property type="entry name" value="Dihydrodipicolinate Reductase, domain 2"/>
    <property type="match status" value="1"/>
</dbReference>
<dbReference type="InterPro" id="IPR001048">
    <property type="entry name" value="Asp/Glu/Uridylate_kinase"/>
</dbReference>
<dbReference type="PANTHER" id="PTHR43070">
    <property type="match status" value="1"/>
</dbReference>
<dbReference type="GO" id="GO:0046872">
    <property type="term" value="F:metal ion binding"/>
    <property type="evidence" value="ECO:0007669"/>
    <property type="project" value="UniProtKB-KW"/>
</dbReference>
<evidence type="ECO:0000256" key="16">
    <source>
        <dbReference type="ARBA" id="ARBA00023002"/>
    </source>
</evidence>
<reference evidence="26" key="1">
    <citation type="submission" date="2021-01" db="EMBL/GenBank/DDBJ databases">
        <authorList>
            <person name="Corre E."/>
            <person name="Pelletier E."/>
            <person name="Niang G."/>
            <person name="Scheremetjew M."/>
            <person name="Finn R."/>
            <person name="Kale V."/>
            <person name="Holt S."/>
            <person name="Cochrane G."/>
            <person name="Meng A."/>
            <person name="Brown T."/>
            <person name="Cohen L."/>
        </authorList>
    </citation>
    <scope>NUCLEOTIDE SEQUENCE</scope>
    <source>
        <strain evidence="26">Isolate 1302-5</strain>
    </source>
</reference>
<evidence type="ECO:0000256" key="19">
    <source>
        <dbReference type="ARBA" id="ARBA00023167"/>
    </source>
</evidence>
<dbReference type="InterPro" id="IPR011147">
    <property type="entry name" value="Bifunc_Aspkin/hSer_DH"/>
</dbReference>
<feature type="region of interest" description="Disordered" evidence="24">
    <location>
        <begin position="533"/>
        <end position="569"/>
    </location>
</feature>
<dbReference type="InterPro" id="IPR045865">
    <property type="entry name" value="ACT-like_dom_sf"/>
</dbReference>
<evidence type="ECO:0000256" key="20">
    <source>
        <dbReference type="ARBA" id="ARBA00023268"/>
    </source>
</evidence>
<keyword evidence="12" id="KW-0547">Nucleotide-binding</keyword>
<dbReference type="CDD" id="cd04921">
    <property type="entry name" value="ACT_AKi-HSDH-ThrA-like_1"/>
    <property type="match status" value="1"/>
</dbReference>
<dbReference type="InterPro" id="IPR001341">
    <property type="entry name" value="Asp_kinase"/>
</dbReference>
<proteinExistence type="inferred from homology"/>
<evidence type="ECO:0000259" key="25">
    <source>
        <dbReference type="PROSITE" id="PS51671"/>
    </source>
</evidence>
<evidence type="ECO:0000256" key="4">
    <source>
        <dbReference type="ARBA" id="ARBA00005062"/>
    </source>
</evidence>
<comment type="pathway">
    <text evidence="2">Amino-acid biosynthesis; L-methionine biosynthesis via de novo pathway; L-homoserine from L-aspartate: step 1/3.</text>
</comment>
<evidence type="ECO:0000256" key="21">
    <source>
        <dbReference type="ARBA" id="ARBA00044938"/>
    </source>
</evidence>
<dbReference type="InterPro" id="IPR054352">
    <property type="entry name" value="ACT_Aspartokinase"/>
</dbReference>
<keyword evidence="14" id="KW-0067">ATP-binding</keyword>
<dbReference type="EMBL" id="HBKQ01055465">
    <property type="protein sequence ID" value="CAE2281717.1"/>
    <property type="molecule type" value="Transcribed_RNA"/>
</dbReference>
<keyword evidence="10" id="KW-0791">Threonine biosynthesis</keyword>
<keyword evidence="9" id="KW-0808">Transferase</keyword>
<comment type="pathway">
    <text evidence="3">Amino-acid biosynthesis; L-threonine biosynthesis; L-threonine from L-aspartate: step 3/5.</text>
</comment>
<dbReference type="GO" id="GO:0009090">
    <property type="term" value="P:homoserine biosynthetic process"/>
    <property type="evidence" value="ECO:0007669"/>
    <property type="project" value="TreeGrafter"/>
</dbReference>
<keyword evidence="15" id="KW-0521">NADP</keyword>
<evidence type="ECO:0000256" key="24">
    <source>
        <dbReference type="SAM" id="MobiDB-lite"/>
    </source>
</evidence>
<comment type="pathway">
    <text evidence="5">Amino-acid biosynthesis; L-threonine biosynthesis; L-threonine from L-aspartate: step 1/5.</text>
</comment>
<evidence type="ECO:0000256" key="18">
    <source>
        <dbReference type="ARBA" id="ARBA00023053"/>
    </source>
</evidence>
<dbReference type="Pfam" id="PF00696">
    <property type="entry name" value="AA_kinase"/>
    <property type="match status" value="1"/>
</dbReference>
<keyword evidence="19" id="KW-0486">Methionine biosynthesis</keyword>
<dbReference type="SUPFAM" id="SSF55021">
    <property type="entry name" value="ACT-like"/>
    <property type="match status" value="2"/>
</dbReference>
<keyword evidence="18" id="KW-0915">Sodium</keyword>
<comment type="catalytic activity">
    <reaction evidence="23">
        <text>L-homoserine + NADP(+) = L-aspartate 4-semialdehyde + NADPH + H(+)</text>
        <dbReference type="Rhea" id="RHEA:15761"/>
        <dbReference type="ChEBI" id="CHEBI:15378"/>
        <dbReference type="ChEBI" id="CHEBI:57476"/>
        <dbReference type="ChEBI" id="CHEBI:57783"/>
        <dbReference type="ChEBI" id="CHEBI:58349"/>
        <dbReference type="ChEBI" id="CHEBI:537519"/>
        <dbReference type="EC" id="1.1.1.3"/>
    </reaction>
    <physiologicalReaction direction="right-to-left" evidence="23">
        <dbReference type="Rhea" id="RHEA:15763"/>
    </physiologicalReaction>
</comment>
<organism evidence="26">
    <name type="scientific">Odontella aurita</name>
    <dbReference type="NCBI Taxonomy" id="265563"/>
    <lineage>
        <taxon>Eukaryota</taxon>
        <taxon>Sar</taxon>
        <taxon>Stramenopiles</taxon>
        <taxon>Ochrophyta</taxon>
        <taxon>Bacillariophyta</taxon>
        <taxon>Mediophyceae</taxon>
        <taxon>Biddulphiophycidae</taxon>
        <taxon>Eupodiscales</taxon>
        <taxon>Odontellaceae</taxon>
        <taxon>Odontella</taxon>
    </lineage>
</organism>
<dbReference type="GO" id="GO:0009088">
    <property type="term" value="P:threonine biosynthetic process"/>
    <property type="evidence" value="ECO:0007669"/>
    <property type="project" value="UniProtKB-UniPathway"/>
</dbReference>
<evidence type="ECO:0000256" key="2">
    <source>
        <dbReference type="ARBA" id="ARBA00004986"/>
    </source>
</evidence>
<dbReference type="SUPFAM" id="SSF51735">
    <property type="entry name" value="NAD(P)-binding Rossmann-fold domains"/>
    <property type="match status" value="1"/>
</dbReference>
<evidence type="ECO:0000256" key="10">
    <source>
        <dbReference type="ARBA" id="ARBA00022697"/>
    </source>
</evidence>
<evidence type="ECO:0000256" key="9">
    <source>
        <dbReference type="ARBA" id="ARBA00022679"/>
    </source>
</evidence>
<dbReference type="InterPro" id="IPR001342">
    <property type="entry name" value="HDH_cat"/>
</dbReference>
<dbReference type="NCBIfam" id="TIGR00657">
    <property type="entry name" value="asp_kinases"/>
    <property type="match status" value="1"/>
</dbReference>
<keyword evidence="11" id="KW-0479">Metal-binding</keyword>
<name>A0A7S4NEM6_9STRA</name>
<accession>A0A7S4NEM6</accession>
<dbReference type="CDD" id="cd04922">
    <property type="entry name" value="ACT_AKi-HSDH-ThrA_2"/>
    <property type="match status" value="1"/>
</dbReference>
<keyword evidence="17" id="KW-0520">NAD</keyword>
<dbReference type="InterPro" id="IPR036393">
    <property type="entry name" value="AceGlu_kinase-like_sf"/>
</dbReference>
<evidence type="ECO:0000256" key="6">
    <source>
        <dbReference type="ARBA" id="ARBA00007952"/>
    </source>
</evidence>
<dbReference type="Pfam" id="PF03447">
    <property type="entry name" value="NAD_binding_3"/>
    <property type="match status" value="1"/>
</dbReference>
<dbReference type="InterPro" id="IPR005106">
    <property type="entry name" value="Asp/hSer_DH_NAD-bd"/>
</dbReference>
<dbReference type="SUPFAM" id="SSF53633">
    <property type="entry name" value="Carbamate kinase-like"/>
    <property type="match status" value="1"/>
</dbReference>
<evidence type="ECO:0000256" key="3">
    <source>
        <dbReference type="ARBA" id="ARBA00005056"/>
    </source>
</evidence>
<evidence type="ECO:0000256" key="7">
    <source>
        <dbReference type="ARBA" id="ARBA00010046"/>
    </source>
</evidence>
<dbReference type="FunFam" id="3.30.2130.10:FF:000001">
    <property type="entry name" value="Bifunctional aspartokinase/homoserine dehydrogenase"/>
    <property type="match status" value="1"/>
</dbReference>
<evidence type="ECO:0000256" key="15">
    <source>
        <dbReference type="ARBA" id="ARBA00022857"/>
    </source>
</evidence>
<evidence type="ECO:0000256" key="23">
    <source>
        <dbReference type="ARBA" id="ARBA00048841"/>
    </source>
</evidence>
<dbReference type="UniPathway" id="UPA00051">
    <property type="reaction ID" value="UER00465"/>
</dbReference>
<dbReference type="PANTHER" id="PTHR43070:SF5">
    <property type="entry name" value="HOMOSERINE DEHYDROGENASE"/>
    <property type="match status" value="1"/>
</dbReference>
<comment type="similarity">
    <text evidence="7">In the N-terminal section; belongs to the aspartokinase family.</text>
</comment>
<dbReference type="Pfam" id="PF22468">
    <property type="entry name" value="ACT_9"/>
    <property type="match status" value="2"/>
</dbReference>
<evidence type="ECO:0000256" key="22">
    <source>
        <dbReference type="ARBA" id="ARBA00048561"/>
    </source>
</evidence>
<keyword evidence="16" id="KW-0560">Oxidoreductase</keyword>
<evidence type="ECO:0000256" key="11">
    <source>
        <dbReference type="ARBA" id="ARBA00022723"/>
    </source>
</evidence>
<evidence type="ECO:0000256" key="17">
    <source>
        <dbReference type="ARBA" id="ARBA00023027"/>
    </source>
</evidence>
<evidence type="ECO:0000256" key="8">
    <source>
        <dbReference type="ARBA" id="ARBA00022605"/>
    </source>
</evidence>
<sequence length="781" mass="83761">MDDFDAEEEEDESSPAVSLHLVVTGYVASNTDGVATTLGRDGSDYSAAVMGKLLRSSLISIWTDVDGVLSADPRRVPRAHVIPDVSYNEAMELAYFGAKVIHPKTMTPAISSDPQIPIYIRNTFNPTFRGSRIYLSSTTTTTTDTDRRVCGFSSVERVALINVEGTGLVGVQGIARRLFGALESAGVSVALISQASSEHSITFAAAADRSSEARKAIEEEFAKELDLNYITSVDVRSPCSIVAAVGDGMSGTAGVAGRFFAALGDAKINVLAVSQGCSERNISAVVRGEDSTRALRAVHAAFRLSRTTVYVGVVGMGELGRSLLRLLEGQRSTLRETFDVDLRVRAVAQDGTREELVALVRRRSGGDASSSADSITSAAYDAATGAGVVSAAADPSEEDDGIAALIPGDVSSISRHVRADEVAHSVIFDCTAEERVGRLHPSWLDSDVHVVTANNTALSGPRKLRRDVRRAECARGKLSAQYLREVTVGGGLPIVSTMRDLLGSGDEIQRVDGILSVSWSYILHRIAPPMGTGGATAAADDDCEGDLTTPPLSSPESRPRRHNDGTPRCTFSEAVREAVELGLMEVDPVKDLSFEYTARCLMVLAKELGLDDDLEDVENILTSNPSPAARRRRRTKTKNDDGSKDSVDDDDSKEEDEDEDEDDATYADRVDALMKERVERAASDGRVPRQVSSIDVKTNSIEIRIVDVPSDHVFAITPPSNECVRFFTARHRQYPLIVQGPSAGIDSTASALLAELLRLMRSKVGPRSGSLSRTRSSAVLA</sequence>
<dbReference type="GO" id="GO:0004072">
    <property type="term" value="F:aspartate kinase activity"/>
    <property type="evidence" value="ECO:0007669"/>
    <property type="project" value="UniProtKB-EC"/>
</dbReference>
<dbReference type="InterPro" id="IPR036291">
    <property type="entry name" value="NAD(P)-bd_dom_sf"/>
</dbReference>
<comment type="cofactor">
    <cofactor evidence="1">
        <name>a metal cation</name>
        <dbReference type="ChEBI" id="CHEBI:25213"/>
    </cofactor>
</comment>
<feature type="domain" description="ACT" evidence="25">
    <location>
        <begin position="244"/>
        <end position="318"/>
    </location>
</feature>
<dbReference type="GO" id="GO:0004412">
    <property type="term" value="F:homoserine dehydrogenase activity"/>
    <property type="evidence" value="ECO:0007669"/>
    <property type="project" value="UniProtKB-EC"/>
</dbReference>
<dbReference type="AlphaFoldDB" id="A0A7S4NEM6"/>
<feature type="compositionally biased region" description="Acidic residues" evidence="24">
    <location>
        <begin position="647"/>
        <end position="665"/>
    </location>
</feature>
<keyword evidence="8" id="KW-0028">Amino-acid biosynthesis</keyword>
<keyword evidence="13" id="KW-0418">Kinase</keyword>
<evidence type="ECO:0000256" key="5">
    <source>
        <dbReference type="ARBA" id="ARBA00005139"/>
    </source>
</evidence>
<evidence type="ECO:0000256" key="13">
    <source>
        <dbReference type="ARBA" id="ARBA00022777"/>
    </source>
</evidence>
<protein>
    <recommendedName>
        <fullName evidence="25">ACT domain-containing protein</fullName>
    </recommendedName>
</protein>
<evidence type="ECO:0000256" key="14">
    <source>
        <dbReference type="ARBA" id="ARBA00022840"/>
    </source>
</evidence>
<dbReference type="GO" id="GO:0009086">
    <property type="term" value="P:methionine biosynthetic process"/>
    <property type="evidence" value="ECO:0007669"/>
    <property type="project" value="UniProtKB-KW"/>
</dbReference>
<dbReference type="PROSITE" id="PS51671">
    <property type="entry name" value="ACT"/>
    <property type="match status" value="1"/>
</dbReference>
<dbReference type="Gene3D" id="3.40.1160.10">
    <property type="entry name" value="Acetylglutamate kinase-like"/>
    <property type="match status" value="1"/>
</dbReference>
<evidence type="ECO:0000313" key="26">
    <source>
        <dbReference type="EMBL" id="CAE2281717.1"/>
    </source>
</evidence>
<keyword evidence="20" id="KW-0511">Multifunctional enzyme</keyword>
<feature type="compositionally biased region" description="Basic and acidic residues" evidence="24">
    <location>
        <begin position="637"/>
        <end position="646"/>
    </location>
</feature>
<dbReference type="GO" id="GO:0050661">
    <property type="term" value="F:NADP binding"/>
    <property type="evidence" value="ECO:0007669"/>
    <property type="project" value="InterPro"/>
</dbReference>
<dbReference type="UniPathway" id="UPA00050">
    <property type="reaction ID" value="UER00063"/>
</dbReference>
<feature type="region of interest" description="Disordered" evidence="24">
    <location>
        <begin position="619"/>
        <end position="667"/>
    </location>
</feature>
<dbReference type="Pfam" id="PF00742">
    <property type="entry name" value="Homoserine_dh"/>
    <property type="match status" value="1"/>
</dbReference>
<comment type="catalytic activity">
    <reaction evidence="22">
        <text>L-aspartate + ATP = 4-phospho-L-aspartate + ADP</text>
        <dbReference type="Rhea" id="RHEA:23776"/>
        <dbReference type="ChEBI" id="CHEBI:29991"/>
        <dbReference type="ChEBI" id="CHEBI:30616"/>
        <dbReference type="ChEBI" id="CHEBI:57535"/>
        <dbReference type="ChEBI" id="CHEBI:456216"/>
        <dbReference type="EC" id="2.7.2.4"/>
    </reaction>
    <physiologicalReaction direction="left-to-right" evidence="22">
        <dbReference type="Rhea" id="RHEA:23777"/>
    </physiologicalReaction>
</comment>